<dbReference type="CDD" id="cd16922">
    <property type="entry name" value="HATPase_EvgS-ArcB-TorS-like"/>
    <property type="match status" value="1"/>
</dbReference>
<keyword evidence="4" id="KW-0805">Transcription regulation</keyword>
<keyword evidence="5" id="KW-0238">DNA-binding</keyword>
<gene>
    <name evidence="12" type="ORF">GGR27_003900</name>
</gene>
<keyword evidence="13" id="KW-1185">Reference proteome</keyword>
<dbReference type="Gene3D" id="1.10.287.130">
    <property type="match status" value="1"/>
</dbReference>
<dbReference type="InterPro" id="IPR011110">
    <property type="entry name" value="Reg_prop"/>
</dbReference>
<protein>
    <recommendedName>
        <fullName evidence="2">histidine kinase</fullName>
        <ecNumber evidence="2">2.7.13.3</ecNumber>
    </recommendedName>
</protein>
<dbReference type="SMART" id="SM00387">
    <property type="entry name" value="HATPase_c"/>
    <property type="match status" value="1"/>
</dbReference>
<dbReference type="InterPro" id="IPR018062">
    <property type="entry name" value="HTH_AraC-typ_CS"/>
</dbReference>
<evidence type="ECO:0000313" key="13">
    <source>
        <dbReference type="Proteomes" id="UP000770785"/>
    </source>
</evidence>
<dbReference type="PRINTS" id="PR00344">
    <property type="entry name" value="BCTRLSENSOR"/>
</dbReference>
<evidence type="ECO:0000256" key="5">
    <source>
        <dbReference type="ARBA" id="ARBA00023125"/>
    </source>
</evidence>
<dbReference type="InterPro" id="IPR018060">
    <property type="entry name" value="HTH_AraC"/>
</dbReference>
<comment type="caution">
    <text evidence="12">The sequence shown here is derived from an EMBL/GenBank/DDBJ whole genome shotgun (WGS) entry which is preliminary data.</text>
</comment>
<dbReference type="CDD" id="cd00082">
    <property type="entry name" value="HisKA"/>
    <property type="match status" value="1"/>
</dbReference>
<keyword evidence="12" id="KW-0808">Transferase</keyword>
<dbReference type="InterPro" id="IPR011123">
    <property type="entry name" value="Y_Y_Y"/>
</dbReference>
<dbReference type="InterPro" id="IPR009057">
    <property type="entry name" value="Homeodomain-like_sf"/>
</dbReference>
<feature type="domain" description="HTH araC/xylS-type" evidence="9">
    <location>
        <begin position="1289"/>
        <end position="1388"/>
    </location>
</feature>
<dbReference type="Gene3D" id="1.10.10.60">
    <property type="entry name" value="Homeodomain-like"/>
    <property type="match status" value="1"/>
</dbReference>
<dbReference type="Gene3D" id="3.40.50.2300">
    <property type="match status" value="1"/>
</dbReference>
<dbReference type="Proteomes" id="UP000770785">
    <property type="component" value="Unassembled WGS sequence"/>
</dbReference>
<comment type="catalytic activity">
    <reaction evidence="1">
        <text>ATP + protein L-histidine = ADP + protein N-phospho-L-histidine.</text>
        <dbReference type="EC" id="2.7.13.3"/>
    </reaction>
</comment>
<dbReference type="Pfam" id="PF12833">
    <property type="entry name" value="HTH_18"/>
    <property type="match status" value="1"/>
</dbReference>
<dbReference type="CDD" id="cd17574">
    <property type="entry name" value="REC_OmpR"/>
    <property type="match status" value="1"/>
</dbReference>
<evidence type="ECO:0000256" key="8">
    <source>
        <dbReference type="SAM" id="MobiDB-lite"/>
    </source>
</evidence>
<dbReference type="InterPro" id="IPR036890">
    <property type="entry name" value="HATPase_C_sf"/>
</dbReference>
<dbReference type="SMART" id="SM00388">
    <property type="entry name" value="HisKA"/>
    <property type="match status" value="1"/>
</dbReference>
<dbReference type="SMART" id="SM00342">
    <property type="entry name" value="HTH_ARAC"/>
    <property type="match status" value="1"/>
</dbReference>
<feature type="domain" description="Histidine kinase" evidence="10">
    <location>
        <begin position="872"/>
        <end position="1098"/>
    </location>
</feature>
<evidence type="ECO:0000259" key="10">
    <source>
        <dbReference type="PROSITE" id="PS50109"/>
    </source>
</evidence>
<organism evidence="12 13">
    <name type="scientific">Neolewinella antarctica</name>
    <dbReference type="NCBI Taxonomy" id="442734"/>
    <lineage>
        <taxon>Bacteria</taxon>
        <taxon>Pseudomonadati</taxon>
        <taxon>Bacteroidota</taxon>
        <taxon>Saprospiria</taxon>
        <taxon>Saprospirales</taxon>
        <taxon>Lewinellaceae</taxon>
        <taxon>Neolewinella</taxon>
    </lineage>
</organism>
<dbReference type="SUPFAM" id="SSF55874">
    <property type="entry name" value="ATPase domain of HSP90 chaperone/DNA topoisomerase II/histidine kinase"/>
    <property type="match status" value="1"/>
</dbReference>
<dbReference type="InterPro" id="IPR013783">
    <property type="entry name" value="Ig-like_fold"/>
</dbReference>
<evidence type="ECO:0000259" key="9">
    <source>
        <dbReference type="PROSITE" id="PS01124"/>
    </source>
</evidence>
<keyword evidence="12" id="KW-0418">Kinase</keyword>
<keyword evidence="3 7" id="KW-0597">Phosphoprotein</keyword>
<dbReference type="SMART" id="SM00448">
    <property type="entry name" value="REC"/>
    <property type="match status" value="1"/>
</dbReference>
<dbReference type="RefSeq" id="WP_168040339.1">
    <property type="nucleotide sequence ID" value="NZ_JAATJH010000011.1"/>
</dbReference>
<dbReference type="InterPro" id="IPR004358">
    <property type="entry name" value="Sig_transdc_His_kin-like_C"/>
</dbReference>
<evidence type="ECO:0000259" key="11">
    <source>
        <dbReference type="PROSITE" id="PS50110"/>
    </source>
</evidence>
<dbReference type="SUPFAM" id="SSF46689">
    <property type="entry name" value="Homeodomain-like"/>
    <property type="match status" value="1"/>
</dbReference>
<dbReference type="InterPro" id="IPR001789">
    <property type="entry name" value="Sig_transdc_resp-reg_receiver"/>
</dbReference>
<evidence type="ECO:0000313" key="12">
    <source>
        <dbReference type="EMBL" id="NJC28377.1"/>
    </source>
</evidence>
<dbReference type="Gene3D" id="3.30.565.10">
    <property type="entry name" value="Histidine kinase-like ATPase, C-terminal domain"/>
    <property type="match status" value="1"/>
</dbReference>
<evidence type="ECO:0000256" key="2">
    <source>
        <dbReference type="ARBA" id="ARBA00012438"/>
    </source>
</evidence>
<accession>A0ABX0XGQ2</accession>
<dbReference type="PANTHER" id="PTHR43547:SF2">
    <property type="entry name" value="HYBRID SIGNAL TRANSDUCTION HISTIDINE KINASE C"/>
    <property type="match status" value="1"/>
</dbReference>
<feature type="modified residue" description="4-aspartylphosphate" evidence="7">
    <location>
        <position position="1185"/>
    </location>
</feature>
<dbReference type="InterPro" id="IPR005467">
    <property type="entry name" value="His_kinase_dom"/>
</dbReference>
<evidence type="ECO:0000256" key="1">
    <source>
        <dbReference type="ARBA" id="ARBA00000085"/>
    </source>
</evidence>
<evidence type="ECO:0000256" key="4">
    <source>
        <dbReference type="ARBA" id="ARBA00023015"/>
    </source>
</evidence>
<dbReference type="GO" id="GO:0016301">
    <property type="term" value="F:kinase activity"/>
    <property type="evidence" value="ECO:0007669"/>
    <property type="project" value="UniProtKB-KW"/>
</dbReference>
<dbReference type="Pfam" id="PF07494">
    <property type="entry name" value="Reg_prop"/>
    <property type="match status" value="4"/>
</dbReference>
<keyword evidence="6" id="KW-0804">Transcription</keyword>
<dbReference type="InterPro" id="IPR011006">
    <property type="entry name" value="CheY-like_superfamily"/>
</dbReference>
<dbReference type="SUPFAM" id="SSF47384">
    <property type="entry name" value="Homodimeric domain of signal transducing histidine kinase"/>
    <property type="match status" value="1"/>
</dbReference>
<evidence type="ECO:0000256" key="3">
    <source>
        <dbReference type="ARBA" id="ARBA00022553"/>
    </source>
</evidence>
<dbReference type="PROSITE" id="PS00041">
    <property type="entry name" value="HTH_ARAC_FAMILY_1"/>
    <property type="match status" value="1"/>
</dbReference>
<proteinExistence type="predicted"/>
<dbReference type="Pfam" id="PF07495">
    <property type="entry name" value="Y_Y_Y"/>
    <property type="match status" value="1"/>
</dbReference>
<dbReference type="Pfam" id="PF00512">
    <property type="entry name" value="HisKA"/>
    <property type="match status" value="1"/>
</dbReference>
<dbReference type="SUPFAM" id="SSF63829">
    <property type="entry name" value="Calcium-dependent phosphotriesterase"/>
    <property type="match status" value="3"/>
</dbReference>
<dbReference type="EMBL" id="JAATJH010000011">
    <property type="protein sequence ID" value="NJC28377.1"/>
    <property type="molecule type" value="Genomic_DNA"/>
</dbReference>
<dbReference type="InterPro" id="IPR036097">
    <property type="entry name" value="HisK_dim/P_sf"/>
</dbReference>
<dbReference type="PROSITE" id="PS50110">
    <property type="entry name" value="RESPONSE_REGULATORY"/>
    <property type="match status" value="1"/>
</dbReference>
<dbReference type="EC" id="2.7.13.3" evidence="2"/>
<dbReference type="InterPro" id="IPR015943">
    <property type="entry name" value="WD40/YVTN_repeat-like_dom_sf"/>
</dbReference>
<dbReference type="InterPro" id="IPR003661">
    <property type="entry name" value="HisK_dim/P_dom"/>
</dbReference>
<dbReference type="Pfam" id="PF00072">
    <property type="entry name" value="Response_reg"/>
    <property type="match status" value="1"/>
</dbReference>
<reference evidence="12 13" key="1">
    <citation type="submission" date="2020-03" db="EMBL/GenBank/DDBJ databases">
        <title>Genomic Encyclopedia of Type Strains, Phase IV (KMG-IV): sequencing the most valuable type-strain genomes for metagenomic binning, comparative biology and taxonomic classification.</title>
        <authorList>
            <person name="Goeker M."/>
        </authorList>
    </citation>
    <scope>NUCLEOTIDE SEQUENCE [LARGE SCALE GENOMIC DNA]</scope>
    <source>
        <strain evidence="12 13">DSM 105096</strain>
    </source>
</reference>
<evidence type="ECO:0000256" key="7">
    <source>
        <dbReference type="PROSITE-ProRule" id="PRU00169"/>
    </source>
</evidence>
<evidence type="ECO:0000256" key="6">
    <source>
        <dbReference type="ARBA" id="ARBA00023163"/>
    </source>
</evidence>
<dbReference type="Gene3D" id="2.60.40.10">
    <property type="entry name" value="Immunoglobulins"/>
    <property type="match status" value="1"/>
</dbReference>
<feature type="domain" description="Response regulatory" evidence="11">
    <location>
        <begin position="1137"/>
        <end position="1252"/>
    </location>
</feature>
<dbReference type="PROSITE" id="PS01124">
    <property type="entry name" value="HTH_ARAC_FAMILY_2"/>
    <property type="match status" value="1"/>
</dbReference>
<dbReference type="InterPro" id="IPR003594">
    <property type="entry name" value="HATPase_dom"/>
</dbReference>
<dbReference type="PANTHER" id="PTHR43547">
    <property type="entry name" value="TWO-COMPONENT HISTIDINE KINASE"/>
    <property type="match status" value="1"/>
</dbReference>
<dbReference type="SUPFAM" id="SSF52172">
    <property type="entry name" value="CheY-like"/>
    <property type="match status" value="1"/>
</dbReference>
<feature type="region of interest" description="Disordered" evidence="8">
    <location>
        <begin position="1111"/>
        <end position="1130"/>
    </location>
</feature>
<dbReference type="PROSITE" id="PS50109">
    <property type="entry name" value="HIS_KIN"/>
    <property type="match status" value="1"/>
</dbReference>
<dbReference type="Gene3D" id="2.130.10.10">
    <property type="entry name" value="YVTN repeat-like/Quinoprotein amine dehydrogenase"/>
    <property type="match status" value="3"/>
</dbReference>
<name>A0ABX0XGQ2_9BACT</name>
<dbReference type="SUPFAM" id="SSF101898">
    <property type="entry name" value="NHL repeat"/>
    <property type="match status" value="1"/>
</dbReference>
<dbReference type="Pfam" id="PF02518">
    <property type="entry name" value="HATPase_c"/>
    <property type="match status" value="1"/>
</dbReference>
<sequence length="1397" mass="156591">MSTRFLRTRTAYLLFYYLILSGPLLFAQSDGGGPDFFFEQFQLPRGLNGNHVQAVVQDSVGFMWFGSQSGLHRWDGYEMRTYLHDPDDSTSLASSYVEYLYVGKDGSLWVGTYGYGLDRFDYQREHFDHIEYATESPEIKDQGYVAGITEDRDGHLWVATYGGLYRYDLATGKSRRFLHQSDDYNSLSHNLSRVVYVDRQGTLWVGTGMPWENNEDGGLNRYRPETEDFVRYLHEPGDTAGLASNKVTAIFEDSRQRLWVGSGNNGLHLLDRPSDEISKVSGKLSDVLSRFYKNEQHVRFIFEDRDRRLWAGYWRGGITSVDLATGEESFYEYEFDDPNGLPEPYPWNIFQSRDGTLWSLTAGPNARVSKLLDNAWTVHPLPGLINDVTASGEARNGDLWLGNAKQELSRFNTRTYEITSVGAAGLIPKYPGEFVEDENGHLWMNNRTDGGVLRYDPASGQKWLYPHEASDESSLGPGMIMDIHQDRKGGIWIVTGLGYLCRYRPEIDGFSNYPILDVLGQDIITEYFIDVSNAADGGIWMIGSGFARDSLETTVRRFSPETGTVDLEVDAVPFSKYFSSDERIQQASSDLAGNLYLITDRHFIAIGPQGADKLVLDATHFGAEGFNDLMVDGQQRVWLTTDKVLLLDSDSEGFSVIATPGNYSDWVSQNGLGFYASSGKIYTGTDEGLLEIDPTKVGRVWDSGAAASMISDFALLVTGQDSSESVVTLPPRGSSLPIRLAHDQNAFSIHFGSPNFRTSEPGRQEIKLTGYDGIWRPAPSNGEANYLGLSPGKYTFAVRTANENGTWGPSSSLEIIVASPWWLTWWAYLAYLLLTAGVVTLIYRFQLKLRLNEEEARRIKELDSVRTRLYTNITHEFRTPLTVISGMAAQIESDPDRWLGEGLTMIERNAQRLLGLVNQLLDLSKLDNGSTRVDARRGDVVAYLRYVADSVNGLASLKNIGLHFYAEETGIEMDFDPEKLQQIFVNLLSNAVKFTPEEGNVYVTVRKLPAGDPASLPGNAPTLYLHVRDTGPGIPEDRLPYIFDRFYQADDSDTRRAEGTGIGLALTQELVRVLQGSIVVRSQFGQGTEFTVLLPVSTHVDTPVLTLAPVVSPTTPAPPPDLAPATSHYDPESKNPRVLLIEDNADVVAYLATCLGDDYELLVGRDGQEGLEIAREHIPDLVITDVMMPRKDGFSVSRDLKRDTLTSHIPVILLTAKADEQSKLTGLETGADAFLTKPFHRRELLLRVEKLIEGRARMRDYYRRVAGAKKSAPREAPKEENRREQEFVEQLRTTVEAHMNDYEFTVESFCKEVGMSSSQLHRKLTALTGLSPVRFIRYVRLARAKTLLETTDESIKVVAYDTGFSDPSYFSRSFKKEFGMTPMEYRDQLPARERGPE</sequence>